<proteinExistence type="predicted"/>
<gene>
    <name evidence="2" type="ORF">ORQ98_24190</name>
</gene>
<reference evidence="2 3" key="1">
    <citation type="submission" date="2022-11" db="EMBL/GenBank/DDBJ databases">
        <title>Spartinivicinus poritis sp. nov., isolated from scleractinian coral Porites lutea.</title>
        <authorList>
            <person name="Zhang G."/>
            <person name="Cai L."/>
            <person name="Wei Q."/>
        </authorList>
    </citation>
    <scope>NUCLEOTIDE SEQUENCE [LARGE SCALE GENOMIC DNA]</scope>
    <source>
        <strain evidence="2 3">A2-2</strain>
    </source>
</reference>
<dbReference type="InterPro" id="IPR030392">
    <property type="entry name" value="S74_ICA"/>
</dbReference>
<keyword evidence="3" id="KW-1185">Reference proteome</keyword>
<evidence type="ECO:0000259" key="1">
    <source>
        <dbReference type="PROSITE" id="PS51688"/>
    </source>
</evidence>
<dbReference type="EMBL" id="JAPMOU010000050">
    <property type="protein sequence ID" value="MDE1465066.1"/>
    <property type="molecule type" value="Genomic_DNA"/>
</dbReference>
<accession>A0ABT5UFB6</accession>
<comment type="caution">
    <text evidence="2">The sequence shown here is derived from an EMBL/GenBank/DDBJ whole genome shotgun (WGS) entry which is preliminary data.</text>
</comment>
<evidence type="ECO:0000313" key="2">
    <source>
        <dbReference type="EMBL" id="MDE1465066.1"/>
    </source>
</evidence>
<organism evidence="2 3">
    <name type="scientific">Spartinivicinus poritis</name>
    <dbReference type="NCBI Taxonomy" id="2994640"/>
    <lineage>
        <taxon>Bacteria</taxon>
        <taxon>Pseudomonadati</taxon>
        <taxon>Pseudomonadota</taxon>
        <taxon>Gammaproteobacteria</taxon>
        <taxon>Oceanospirillales</taxon>
        <taxon>Zooshikellaceae</taxon>
        <taxon>Spartinivicinus</taxon>
    </lineage>
</organism>
<sequence>MQLLPSSLAKLLQFKGIFYTFEPTNTEEYGVIAQDIQQVIPEFVSTHEDGYLQVNYIGLIPVLVEAVKELKQEDAGL</sequence>
<evidence type="ECO:0000313" key="3">
    <source>
        <dbReference type="Proteomes" id="UP001528823"/>
    </source>
</evidence>
<dbReference type="RefSeq" id="WP_274691380.1">
    <property type="nucleotide sequence ID" value="NZ_JAPMOU010000050.1"/>
</dbReference>
<dbReference type="Proteomes" id="UP001528823">
    <property type="component" value="Unassembled WGS sequence"/>
</dbReference>
<dbReference type="Pfam" id="PF13884">
    <property type="entry name" value="Peptidase_S74"/>
    <property type="match status" value="1"/>
</dbReference>
<feature type="domain" description="Peptidase S74" evidence="1">
    <location>
        <begin position="1"/>
        <end position="77"/>
    </location>
</feature>
<dbReference type="PROSITE" id="PS51688">
    <property type="entry name" value="ICA"/>
    <property type="match status" value="1"/>
</dbReference>
<protein>
    <submittedName>
        <fullName evidence="2">Tail fiber domain-containing protein</fullName>
    </submittedName>
</protein>
<name>A0ABT5UFB6_9GAMM</name>